<comment type="caution">
    <text evidence="3">The sequence shown here is derived from an EMBL/GenBank/DDBJ whole genome shotgun (WGS) entry which is preliminary data.</text>
</comment>
<keyword evidence="1" id="KW-0547">Nucleotide-binding</keyword>
<sequence>MNTQIFKVVFLGDTTVGKSSICLAIFSNVISLDTQSTIGASFLTKTYEIDQIQVKLELWDTAGVERYRVLAPMYYRGSKAIVLVYDITKKQTFENLRKWITELKSTFSEDFSPEFLLIGNKLDFEENREVTKKEGFAFAKEYSMMFEETSIKEMDNLKTMMQNFARKLIYNNWNTMCLYVKEKSVEKISEYIKNGYDVNKTNLFVIHLEYFLFQKNSQEEQQKKLIHQNK</sequence>
<dbReference type="FunFam" id="3.40.50.300:FF:000808">
    <property type="entry name" value="Small GTP-binding protein, putative"/>
    <property type="match status" value="1"/>
</dbReference>
<dbReference type="OMA" id="RKWITEL"/>
<dbReference type="GO" id="GO:0003924">
    <property type="term" value="F:GTPase activity"/>
    <property type="evidence" value="ECO:0007669"/>
    <property type="project" value="InterPro"/>
</dbReference>
<dbReference type="NCBIfam" id="TIGR00231">
    <property type="entry name" value="small_GTP"/>
    <property type="match status" value="1"/>
</dbReference>
<evidence type="ECO:0000313" key="4">
    <source>
        <dbReference type="Proteomes" id="UP001149090"/>
    </source>
</evidence>
<dbReference type="PROSITE" id="PS51419">
    <property type="entry name" value="RAB"/>
    <property type="match status" value="1"/>
</dbReference>
<dbReference type="PRINTS" id="PR00449">
    <property type="entry name" value="RASTRNSFRMNG"/>
</dbReference>
<reference evidence="3" key="1">
    <citation type="submission" date="2022-10" db="EMBL/GenBank/DDBJ databases">
        <title>Novel sulphate-reducing endosymbionts in the free-living metamonad Anaeramoeba.</title>
        <authorList>
            <person name="Jerlstrom-Hultqvist J."/>
            <person name="Cepicka I."/>
            <person name="Gallot-Lavallee L."/>
            <person name="Salas-Leiva D."/>
            <person name="Curtis B.A."/>
            <person name="Zahonova K."/>
            <person name="Pipaliya S."/>
            <person name="Dacks J."/>
            <person name="Roger A.J."/>
        </authorList>
    </citation>
    <scope>NUCLEOTIDE SEQUENCE</scope>
    <source>
        <strain evidence="3">BMAN</strain>
    </source>
</reference>
<organism evidence="3 4">
    <name type="scientific">Anaeramoeba ignava</name>
    <name type="common">Anaerobic marine amoeba</name>
    <dbReference type="NCBI Taxonomy" id="1746090"/>
    <lineage>
        <taxon>Eukaryota</taxon>
        <taxon>Metamonada</taxon>
        <taxon>Anaeramoebidae</taxon>
        <taxon>Anaeramoeba</taxon>
    </lineage>
</organism>
<dbReference type="PANTHER" id="PTHR47977">
    <property type="entry name" value="RAS-RELATED PROTEIN RAB"/>
    <property type="match status" value="1"/>
</dbReference>
<keyword evidence="2" id="KW-0342">GTP-binding</keyword>
<dbReference type="SMART" id="SM00173">
    <property type="entry name" value="RAS"/>
    <property type="match status" value="1"/>
</dbReference>
<dbReference type="CDD" id="cd00154">
    <property type="entry name" value="Rab"/>
    <property type="match status" value="1"/>
</dbReference>
<keyword evidence="4" id="KW-1185">Reference proteome</keyword>
<dbReference type="SMART" id="SM00175">
    <property type="entry name" value="RAB"/>
    <property type="match status" value="1"/>
</dbReference>
<evidence type="ECO:0000256" key="2">
    <source>
        <dbReference type="ARBA" id="ARBA00023134"/>
    </source>
</evidence>
<dbReference type="InterPro" id="IPR005225">
    <property type="entry name" value="Small_GTP-bd"/>
</dbReference>
<dbReference type="InterPro" id="IPR050227">
    <property type="entry name" value="Rab"/>
</dbReference>
<evidence type="ECO:0000313" key="3">
    <source>
        <dbReference type="EMBL" id="KAJ5080554.1"/>
    </source>
</evidence>
<gene>
    <name evidence="3" type="ORF">M0811_13999</name>
</gene>
<protein>
    <submittedName>
        <fullName evidence="3">Ras-related protein rab-5c</fullName>
    </submittedName>
</protein>
<proteinExistence type="predicted"/>
<dbReference type="SUPFAM" id="SSF52540">
    <property type="entry name" value="P-loop containing nucleoside triphosphate hydrolases"/>
    <property type="match status" value="1"/>
</dbReference>
<dbReference type="InterPro" id="IPR001806">
    <property type="entry name" value="Small_GTPase"/>
</dbReference>
<dbReference type="InterPro" id="IPR027417">
    <property type="entry name" value="P-loop_NTPase"/>
</dbReference>
<dbReference type="EMBL" id="JAPDFW010000008">
    <property type="protein sequence ID" value="KAJ5080554.1"/>
    <property type="molecule type" value="Genomic_DNA"/>
</dbReference>
<dbReference type="Gene3D" id="3.40.50.300">
    <property type="entry name" value="P-loop containing nucleotide triphosphate hydrolases"/>
    <property type="match status" value="1"/>
</dbReference>
<dbReference type="PROSITE" id="PS51421">
    <property type="entry name" value="RAS"/>
    <property type="match status" value="1"/>
</dbReference>
<accession>A0A9Q0LXT0</accession>
<dbReference type="AlphaFoldDB" id="A0A9Q0LXT0"/>
<dbReference type="GO" id="GO:0005525">
    <property type="term" value="F:GTP binding"/>
    <property type="evidence" value="ECO:0007669"/>
    <property type="project" value="UniProtKB-KW"/>
</dbReference>
<dbReference type="Pfam" id="PF00071">
    <property type="entry name" value="Ras"/>
    <property type="match status" value="1"/>
</dbReference>
<evidence type="ECO:0000256" key="1">
    <source>
        <dbReference type="ARBA" id="ARBA00022741"/>
    </source>
</evidence>
<name>A0A9Q0LXT0_ANAIG</name>
<dbReference type="SMART" id="SM00174">
    <property type="entry name" value="RHO"/>
    <property type="match status" value="1"/>
</dbReference>
<dbReference type="Proteomes" id="UP001149090">
    <property type="component" value="Unassembled WGS sequence"/>
</dbReference>